<dbReference type="InterPro" id="IPR009081">
    <property type="entry name" value="PP-bd_ACP"/>
</dbReference>
<dbReference type="OrthoDB" id="9803943at2"/>
<sequence length="137" mass="14823">MGAPVGSKRAVYPRRAPIIRGLQRLFREIVPGVSVSSTPISPVTADGAASEQTPLELELATLLVESLNLEVAPADVEPNAPLYGEGLGLDSIDILEVALEVSRRYGFQLRSDDERNQQIFTSLRTLATHVAQNKTVD</sequence>
<reference evidence="2 3" key="1">
    <citation type="journal article" date="2019" name="Environ. Microbiol.">
        <title>Species interactions and distinct microbial communities in high Arctic permafrost affected cryosols are associated with the CH4 and CO2 gas fluxes.</title>
        <authorList>
            <person name="Altshuler I."/>
            <person name="Hamel J."/>
            <person name="Turney S."/>
            <person name="Magnuson E."/>
            <person name="Levesque R."/>
            <person name="Greer C."/>
            <person name="Whyte L.G."/>
        </authorList>
    </citation>
    <scope>NUCLEOTIDE SEQUENCE [LARGE SCALE GENOMIC DNA]</scope>
    <source>
        <strain evidence="2 3">S06.C</strain>
    </source>
</reference>
<evidence type="ECO:0000259" key="1">
    <source>
        <dbReference type="PROSITE" id="PS50075"/>
    </source>
</evidence>
<dbReference type="SUPFAM" id="SSF47336">
    <property type="entry name" value="ACP-like"/>
    <property type="match status" value="1"/>
</dbReference>
<gene>
    <name evidence="2" type="ORF">EAH82_04030</name>
</gene>
<dbReference type="PROSITE" id="PS50075">
    <property type="entry name" value="CARRIER"/>
    <property type="match status" value="1"/>
</dbReference>
<proteinExistence type="predicted"/>
<dbReference type="AlphaFoldDB" id="A0A502DZW7"/>
<dbReference type="Pfam" id="PF00550">
    <property type="entry name" value="PP-binding"/>
    <property type="match status" value="1"/>
</dbReference>
<name>A0A502DZW7_9BURK</name>
<dbReference type="Gene3D" id="1.10.1200.10">
    <property type="entry name" value="ACP-like"/>
    <property type="match status" value="1"/>
</dbReference>
<feature type="domain" description="Carrier" evidence="1">
    <location>
        <begin position="53"/>
        <end position="134"/>
    </location>
</feature>
<dbReference type="InterPro" id="IPR036736">
    <property type="entry name" value="ACP-like_sf"/>
</dbReference>
<evidence type="ECO:0000313" key="2">
    <source>
        <dbReference type="EMBL" id="TPG30644.1"/>
    </source>
</evidence>
<dbReference type="Proteomes" id="UP000319212">
    <property type="component" value="Unassembled WGS sequence"/>
</dbReference>
<protein>
    <submittedName>
        <fullName evidence="2">Acyl carrier protein</fullName>
    </submittedName>
</protein>
<accession>A0A502DZW7</accession>
<organism evidence="2 3">
    <name type="scientific">Variovorax guangxiensis</name>
    <dbReference type="NCBI Taxonomy" id="1775474"/>
    <lineage>
        <taxon>Bacteria</taxon>
        <taxon>Pseudomonadati</taxon>
        <taxon>Pseudomonadota</taxon>
        <taxon>Betaproteobacteria</taxon>
        <taxon>Burkholderiales</taxon>
        <taxon>Comamonadaceae</taxon>
        <taxon>Variovorax</taxon>
    </lineage>
</organism>
<dbReference type="NCBIfam" id="NF006617">
    <property type="entry name" value="PRK09184.1"/>
    <property type="match status" value="1"/>
</dbReference>
<evidence type="ECO:0000313" key="3">
    <source>
        <dbReference type="Proteomes" id="UP000319212"/>
    </source>
</evidence>
<dbReference type="EMBL" id="RCZI01000001">
    <property type="protein sequence ID" value="TPG30644.1"/>
    <property type="molecule type" value="Genomic_DNA"/>
</dbReference>
<comment type="caution">
    <text evidence="2">The sequence shown here is derived from an EMBL/GenBank/DDBJ whole genome shotgun (WGS) entry which is preliminary data.</text>
</comment>